<proteinExistence type="inferred from homology"/>
<protein>
    <recommendedName>
        <fullName evidence="2">Co-chaperone protein p23</fullName>
    </recommendedName>
</protein>
<evidence type="ECO:0000256" key="2">
    <source>
        <dbReference type="RuleBase" id="RU369032"/>
    </source>
</evidence>
<keyword evidence="2" id="KW-0963">Cytoplasm</keyword>
<keyword evidence="2" id="KW-0143">Chaperone</keyword>
<dbReference type="Pfam" id="PF04969">
    <property type="entry name" value="CS"/>
    <property type="match status" value="1"/>
</dbReference>
<feature type="compositionally biased region" description="Basic residues" evidence="3">
    <location>
        <begin position="125"/>
        <end position="137"/>
    </location>
</feature>
<evidence type="ECO:0000256" key="1">
    <source>
        <dbReference type="ARBA" id="ARBA00025733"/>
    </source>
</evidence>
<dbReference type="Proteomes" id="UP001327560">
    <property type="component" value="Chromosome 2"/>
</dbReference>
<sequence>MSRHPTVKWAQRSDKIYLTFELPDAKDVKINLDPEGKFSFYATKDGFPYEVSLELFDRINVKESKLSIGARNIVYVLKKLEKKWWSRLLKEDTKPPAFLKVDWDKWIDEDDENDKAEKGSDEKKRNRKMKSKNKKKSLLQQITRKLKFDCICKK</sequence>
<evidence type="ECO:0000313" key="6">
    <source>
        <dbReference type="Proteomes" id="UP001327560"/>
    </source>
</evidence>
<dbReference type="GO" id="GO:0005829">
    <property type="term" value="C:cytosol"/>
    <property type="evidence" value="ECO:0007669"/>
    <property type="project" value="TreeGrafter"/>
</dbReference>
<comment type="subunit">
    <text evidence="2">Interacts with HSP90 in an ATP-dependent manner.</text>
</comment>
<dbReference type="SUPFAM" id="SSF49764">
    <property type="entry name" value="HSP20-like chaperones"/>
    <property type="match status" value="1"/>
</dbReference>
<dbReference type="GO" id="GO:0006457">
    <property type="term" value="P:protein folding"/>
    <property type="evidence" value="ECO:0007669"/>
    <property type="project" value="TreeGrafter"/>
</dbReference>
<feature type="region of interest" description="Disordered" evidence="3">
    <location>
        <begin position="111"/>
        <end position="138"/>
    </location>
</feature>
<dbReference type="CDD" id="cd06465">
    <property type="entry name" value="p23_hB-ind1_like"/>
    <property type="match status" value="1"/>
</dbReference>
<feature type="domain" description="CS" evidence="4">
    <location>
        <begin position="2"/>
        <end position="89"/>
    </location>
</feature>
<dbReference type="GO" id="GO:0101031">
    <property type="term" value="C:protein folding chaperone complex"/>
    <property type="evidence" value="ECO:0007669"/>
    <property type="project" value="UniProtKB-ARBA"/>
</dbReference>
<feature type="compositionally biased region" description="Basic and acidic residues" evidence="3">
    <location>
        <begin position="115"/>
        <end position="124"/>
    </location>
</feature>
<dbReference type="FunFam" id="2.60.40.790:FF:000013">
    <property type="entry name" value="Very-long-chain (3R)-3-hydroxyacyl-CoA dehydratase"/>
    <property type="match status" value="1"/>
</dbReference>
<reference evidence="5 6" key="1">
    <citation type="submission" date="2023-10" db="EMBL/GenBank/DDBJ databases">
        <title>Chromosome-scale genome assembly provides insights into flower coloration mechanisms of Canna indica.</title>
        <authorList>
            <person name="Li C."/>
        </authorList>
    </citation>
    <scope>NUCLEOTIDE SEQUENCE [LARGE SCALE GENOMIC DNA]</scope>
    <source>
        <tissue evidence="5">Flower</tissue>
    </source>
</reference>
<dbReference type="GO" id="GO:0005634">
    <property type="term" value="C:nucleus"/>
    <property type="evidence" value="ECO:0007669"/>
    <property type="project" value="UniProtKB-SubCell"/>
</dbReference>
<organism evidence="5 6">
    <name type="scientific">Canna indica</name>
    <name type="common">Indian-shot</name>
    <dbReference type="NCBI Taxonomy" id="4628"/>
    <lineage>
        <taxon>Eukaryota</taxon>
        <taxon>Viridiplantae</taxon>
        <taxon>Streptophyta</taxon>
        <taxon>Embryophyta</taxon>
        <taxon>Tracheophyta</taxon>
        <taxon>Spermatophyta</taxon>
        <taxon>Magnoliopsida</taxon>
        <taxon>Liliopsida</taxon>
        <taxon>Zingiberales</taxon>
        <taxon>Cannaceae</taxon>
        <taxon>Canna</taxon>
    </lineage>
</organism>
<keyword evidence="2" id="KW-0539">Nucleus</keyword>
<keyword evidence="6" id="KW-1185">Reference proteome</keyword>
<comment type="similarity">
    <text evidence="1 2">Belongs to the p23/wos2 family.</text>
</comment>
<gene>
    <name evidence="5" type="ORF">Cni_G07844</name>
</gene>
<dbReference type="GO" id="GO:0051879">
    <property type="term" value="F:Hsp90 protein binding"/>
    <property type="evidence" value="ECO:0007669"/>
    <property type="project" value="UniProtKB-UniRule"/>
</dbReference>
<dbReference type="PROSITE" id="PS51203">
    <property type="entry name" value="CS"/>
    <property type="match status" value="1"/>
</dbReference>
<dbReference type="InterPro" id="IPR007052">
    <property type="entry name" value="CS_dom"/>
</dbReference>
<dbReference type="GO" id="GO:0051087">
    <property type="term" value="F:protein-folding chaperone binding"/>
    <property type="evidence" value="ECO:0007669"/>
    <property type="project" value="TreeGrafter"/>
</dbReference>
<evidence type="ECO:0000256" key="3">
    <source>
        <dbReference type="SAM" id="MobiDB-lite"/>
    </source>
</evidence>
<dbReference type="EMBL" id="CP136891">
    <property type="protein sequence ID" value="WOK99132.1"/>
    <property type="molecule type" value="Genomic_DNA"/>
</dbReference>
<accession>A0AAQ3JZK7</accession>
<dbReference type="AlphaFoldDB" id="A0AAQ3JZK7"/>
<dbReference type="InterPro" id="IPR045250">
    <property type="entry name" value="p23-like"/>
</dbReference>
<dbReference type="PANTHER" id="PTHR22932:SF10">
    <property type="entry name" value="CO-CHAPERONE PROTEIN P23"/>
    <property type="match status" value="1"/>
</dbReference>
<dbReference type="Gene3D" id="2.60.40.790">
    <property type="match status" value="1"/>
</dbReference>
<name>A0AAQ3JZK7_9LILI</name>
<dbReference type="InterPro" id="IPR008978">
    <property type="entry name" value="HSP20-like_chaperone"/>
</dbReference>
<evidence type="ECO:0000313" key="5">
    <source>
        <dbReference type="EMBL" id="WOK99132.1"/>
    </source>
</evidence>
<comment type="subcellular location">
    <subcellularLocation>
        <location evidence="2">Cytoplasm</location>
    </subcellularLocation>
    <subcellularLocation>
        <location evidence="2">Nucleus</location>
    </subcellularLocation>
</comment>
<evidence type="ECO:0000259" key="4">
    <source>
        <dbReference type="PROSITE" id="PS51203"/>
    </source>
</evidence>
<comment type="function">
    <text evidence="2">Acts as a co-chaperone for HSP90.</text>
</comment>
<dbReference type="PANTHER" id="PTHR22932">
    <property type="entry name" value="TELOMERASE-BINDING PROTEIN P23 HSP90 CO-CHAPERONE"/>
    <property type="match status" value="1"/>
</dbReference>
<dbReference type="GO" id="GO:0051131">
    <property type="term" value="P:chaperone-mediated protein complex assembly"/>
    <property type="evidence" value="ECO:0007669"/>
    <property type="project" value="TreeGrafter"/>
</dbReference>